<reference evidence="1" key="1">
    <citation type="submission" date="2018-05" db="EMBL/GenBank/DDBJ databases">
        <authorList>
            <person name="Lanie J.A."/>
            <person name="Ng W.-L."/>
            <person name="Kazmierczak K.M."/>
            <person name="Andrzejewski T.M."/>
            <person name="Davidsen T.M."/>
            <person name="Wayne K.J."/>
            <person name="Tettelin H."/>
            <person name="Glass J.I."/>
            <person name="Rusch D."/>
            <person name="Podicherti R."/>
            <person name="Tsui H.-C.T."/>
            <person name="Winkler M.E."/>
        </authorList>
    </citation>
    <scope>NUCLEOTIDE SEQUENCE</scope>
</reference>
<dbReference type="AlphaFoldDB" id="A0A383AA22"/>
<protein>
    <submittedName>
        <fullName evidence="1">Uncharacterized protein</fullName>
    </submittedName>
</protein>
<evidence type="ECO:0000313" key="1">
    <source>
        <dbReference type="EMBL" id="SVE04667.1"/>
    </source>
</evidence>
<gene>
    <name evidence="1" type="ORF">METZ01_LOCUS457521</name>
</gene>
<organism evidence="1">
    <name type="scientific">marine metagenome</name>
    <dbReference type="NCBI Taxonomy" id="408172"/>
    <lineage>
        <taxon>unclassified sequences</taxon>
        <taxon>metagenomes</taxon>
        <taxon>ecological metagenomes</taxon>
    </lineage>
</organism>
<feature type="non-terminal residue" evidence="1">
    <location>
        <position position="104"/>
    </location>
</feature>
<proteinExistence type="predicted"/>
<dbReference type="EMBL" id="UINC01190483">
    <property type="protein sequence ID" value="SVE04667.1"/>
    <property type="molecule type" value="Genomic_DNA"/>
</dbReference>
<name>A0A383AA22_9ZZZZ</name>
<sequence length="104" mass="12601">MVTYKQYVNAQLKRNKIVDELDESKVTNKKLIELGPVVQEYINKRFRSIMRYNRIINSGCKHWEQYYEEYGRDIEHALHEKCKAMDRGEKVVQTKEKRLTFEKT</sequence>
<accession>A0A383AA22</accession>